<accession>A0A0C2GSK5</accession>
<name>A0A0C2GSK5_9BILA</name>
<dbReference type="PROSITE" id="PS00061">
    <property type="entry name" value="ADH_SHORT"/>
    <property type="match status" value="1"/>
</dbReference>
<dbReference type="InterPro" id="IPR036291">
    <property type="entry name" value="NAD(P)-bd_dom_sf"/>
</dbReference>
<evidence type="ECO:0000313" key="2">
    <source>
        <dbReference type="EMBL" id="KIH64265.1"/>
    </source>
</evidence>
<protein>
    <recommendedName>
        <fullName evidence="4">3-oxoacyl-[acyl-carrier-protein] reductase domain protein</fullName>
    </recommendedName>
</protein>
<proteinExistence type="predicted"/>
<dbReference type="InterPro" id="IPR020904">
    <property type="entry name" value="Sc_DH/Rdtase_CS"/>
</dbReference>
<evidence type="ECO:0000256" key="1">
    <source>
        <dbReference type="ARBA" id="ARBA00023002"/>
    </source>
</evidence>
<dbReference type="Pfam" id="PF13561">
    <property type="entry name" value="adh_short_C2"/>
    <property type="match status" value="1"/>
</dbReference>
<dbReference type="AlphaFoldDB" id="A0A0C2GSK5"/>
<dbReference type="EMBL" id="KN728160">
    <property type="protein sequence ID" value="KIH64265.1"/>
    <property type="molecule type" value="Genomic_DNA"/>
</dbReference>
<dbReference type="PANTHER" id="PTHR44115:SF7">
    <property type="entry name" value="DEHYDROGENASES, SHORT CHAIN"/>
    <property type="match status" value="1"/>
</dbReference>
<dbReference type="GO" id="GO:0016491">
    <property type="term" value="F:oxidoreductase activity"/>
    <property type="evidence" value="ECO:0007669"/>
    <property type="project" value="UniProtKB-KW"/>
</dbReference>
<sequence>MKRTVRKKPMNAIAGFDVSQPPVLNNFTRKLMIQIGGVLHLVTVARPHLIKSKGEIVNVSSILALNFGNVQTPYYAIAKAGLDQLTRSLAVDLIEHGVRVNGVSPGIVKTSFMEKSGLTKEQADKVGSL</sequence>
<gene>
    <name evidence="2" type="ORF">ANCDUO_05425</name>
</gene>
<dbReference type="Gene3D" id="3.40.50.720">
    <property type="entry name" value="NAD(P)-binding Rossmann-like Domain"/>
    <property type="match status" value="1"/>
</dbReference>
<dbReference type="SUPFAM" id="SSF51735">
    <property type="entry name" value="NAD(P)-binding Rossmann-fold domains"/>
    <property type="match status" value="1"/>
</dbReference>
<organism evidence="2 3">
    <name type="scientific">Ancylostoma duodenale</name>
    <dbReference type="NCBI Taxonomy" id="51022"/>
    <lineage>
        <taxon>Eukaryota</taxon>
        <taxon>Metazoa</taxon>
        <taxon>Ecdysozoa</taxon>
        <taxon>Nematoda</taxon>
        <taxon>Chromadorea</taxon>
        <taxon>Rhabditida</taxon>
        <taxon>Rhabditina</taxon>
        <taxon>Rhabditomorpha</taxon>
        <taxon>Strongyloidea</taxon>
        <taxon>Ancylostomatidae</taxon>
        <taxon>Ancylostomatinae</taxon>
        <taxon>Ancylostoma</taxon>
    </lineage>
</organism>
<dbReference type="Proteomes" id="UP000054047">
    <property type="component" value="Unassembled WGS sequence"/>
</dbReference>
<dbReference type="PRINTS" id="PR00080">
    <property type="entry name" value="SDRFAMILY"/>
</dbReference>
<keyword evidence="1" id="KW-0560">Oxidoreductase</keyword>
<dbReference type="PANTHER" id="PTHR44115">
    <property type="entry name" value="PROTEIN CBG09704"/>
    <property type="match status" value="1"/>
</dbReference>
<dbReference type="PRINTS" id="PR00081">
    <property type="entry name" value="GDHRDH"/>
</dbReference>
<reference evidence="2 3" key="1">
    <citation type="submission" date="2013-12" db="EMBL/GenBank/DDBJ databases">
        <title>Draft genome of the parsitic nematode Ancylostoma duodenale.</title>
        <authorList>
            <person name="Mitreva M."/>
        </authorList>
    </citation>
    <scope>NUCLEOTIDE SEQUENCE [LARGE SCALE GENOMIC DNA]</scope>
    <source>
        <strain evidence="2 3">Zhejiang</strain>
    </source>
</reference>
<dbReference type="OrthoDB" id="47007at2759"/>
<evidence type="ECO:0000313" key="3">
    <source>
        <dbReference type="Proteomes" id="UP000054047"/>
    </source>
</evidence>
<dbReference type="InterPro" id="IPR002347">
    <property type="entry name" value="SDR_fam"/>
</dbReference>
<keyword evidence="3" id="KW-1185">Reference proteome</keyword>
<evidence type="ECO:0008006" key="4">
    <source>
        <dbReference type="Google" id="ProtNLM"/>
    </source>
</evidence>